<feature type="domain" description="HTH iclR-type" evidence="4">
    <location>
        <begin position="60"/>
        <end position="121"/>
    </location>
</feature>
<dbReference type="InterPro" id="IPR005471">
    <property type="entry name" value="Tscrpt_reg_IclR_N"/>
</dbReference>
<dbReference type="SMART" id="SM00346">
    <property type="entry name" value="HTH_ICLR"/>
    <property type="match status" value="1"/>
</dbReference>
<dbReference type="PROSITE" id="PS51078">
    <property type="entry name" value="ICLR_ED"/>
    <property type="match status" value="1"/>
</dbReference>
<dbReference type="InterPro" id="IPR029016">
    <property type="entry name" value="GAF-like_dom_sf"/>
</dbReference>
<dbReference type="InterPro" id="IPR014757">
    <property type="entry name" value="Tscrpt_reg_IclR_C"/>
</dbReference>
<feature type="non-terminal residue" evidence="6">
    <location>
        <position position="310"/>
    </location>
</feature>
<evidence type="ECO:0000256" key="3">
    <source>
        <dbReference type="ARBA" id="ARBA00023163"/>
    </source>
</evidence>
<evidence type="ECO:0000256" key="2">
    <source>
        <dbReference type="ARBA" id="ARBA00023125"/>
    </source>
</evidence>
<keyword evidence="3" id="KW-0804">Transcription</keyword>
<dbReference type="Gene3D" id="3.30.450.40">
    <property type="match status" value="1"/>
</dbReference>
<keyword evidence="2" id="KW-0238">DNA-binding</keyword>
<name>A0A4R9A7T4_9MICO</name>
<evidence type="ECO:0000313" key="6">
    <source>
        <dbReference type="EMBL" id="TFD53559.1"/>
    </source>
</evidence>
<sequence>MKGHSAIELKVLEFSFAAHRGCRGAASSSSLKWTVMSDTASETTADSATAPLERKGPEGLGAVDRAMTIMLTLAEHPEGIGLAELSRETRITMTTAHRLLATLRKRNLVRETTGGLQALGATTLVLSGAFLEGLDVRAEARPFLVQLRDDTTETCHLGVLASSQIVYIDKIDSTQRVRMVSRIGATGPAFSTAIGKALLAHSSDEVVTDVLRETDLQRDEPLDGDSLRATLAQDLARGFSTDLEEGERGICCVGAAILDHSGRVVAAMSVSTPRERFDGEHLDVLGARVREAAAGASRALGYRAGGGAGS</sequence>
<dbReference type="PROSITE" id="PS51077">
    <property type="entry name" value="HTH_ICLR"/>
    <property type="match status" value="1"/>
</dbReference>
<dbReference type="InterPro" id="IPR036388">
    <property type="entry name" value="WH-like_DNA-bd_sf"/>
</dbReference>
<dbReference type="Proteomes" id="UP000297447">
    <property type="component" value="Unassembled WGS sequence"/>
</dbReference>
<organism evidence="6 7">
    <name type="scientific">Cryobacterium frigoriphilum</name>
    <dbReference type="NCBI Taxonomy" id="1259150"/>
    <lineage>
        <taxon>Bacteria</taxon>
        <taxon>Bacillati</taxon>
        <taxon>Actinomycetota</taxon>
        <taxon>Actinomycetes</taxon>
        <taxon>Micrococcales</taxon>
        <taxon>Microbacteriaceae</taxon>
        <taxon>Cryobacterium</taxon>
    </lineage>
</organism>
<accession>A0A4R9A7T4</accession>
<keyword evidence="1" id="KW-0805">Transcription regulation</keyword>
<reference evidence="6 7" key="1">
    <citation type="submission" date="2019-03" db="EMBL/GenBank/DDBJ databases">
        <title>Genomics of glacier-inhabiting Cryobacterium strains.</title>
        <authorList>
            <person name="Liu Q."/>
            <person name="Xin Y.-H."/>
        </authorList>
    </citation>
    <scope>NUCLEOTIDE SEQUENCE [LARGE SCALE GENOMIC DNA]</scope>
    <source>
        <strain evidence="6 7">Hh14</strain>
    </source>
</reference>
<keyword evidence="7" id="KW-1185">Reference proteome</keyword>
<dbReference type="Pfam" id="PF01614">
    <property type="entry name" value="IclR_C"/>
    <property type="match status" value="1"/>
</dbReference>
<dbReference type="SUPFAM" id="SSF55781">
    <property type="entry name" value="GAF domain-like"/>
    <property type="match status" value="1"/>
</dbReference>
<dbReference type="OrthoDB" id="7274111at2"/>
<dbReference type="SUPFAM" id="SSF46785">
    <property type="entry name" value="Winged helix' DNA-binding domain"/>
    <property type="match status" value="1"/>
</dbReference>
<dbReference type="GO" id="GO:0045892">
    <property type="term" value="P:negative regulation of DNA-templated transcription"/>
    <property type="evidence" value="ECO:0007669"/>
    <property type="project" value="TreeGrafter"/>
</dbReference>
<dbReference type="InterPro" id="IPR050707">
    <property type="entry name" value="HTH_MetabolicPath_Reg"/>
</dbReference>
<dbReference type="PANTHER" id="PTHR30136:SF24">
    <property type="entry name" value="HTH-TYPE TRANSCRIPTIONAL REPRESSOR ALLR"/>
    <property type="match status" value="1"/>
</dbReference>
<proteinExistence type="predicted"/>
<protein>
    <submittedName>
        <fullName evidence="6">IclR family transcriptional regulator</fullName>
    </submittedName>
</protein>
<dbReference type="Gene3D" id="1.10.10.10">
    <property type="entry name" value="Winged helix-like DNA-binding domain superfamily/Winged helix DNA-binding domain"/>
    <property type="match status" value="1"/>
</dbReference>
<evidence type="ECO:0000313" key="7">
    <source>
        <dbReference type="Proteomes" id="UP000297447"/>
    </source>
</evidence>
<dbReference type="AlphaFoldDB" id="A0A4R9A7T4"/>
<dbReference type="PANTHER" id="PTHR30136">
    <property type="entry name" value="HELIX-TURN-HELIX TRANSCRIPTIONAL REGULATOR, ICLR FAMILY"/>
    <property type="match status" value="1"/>
</dbReference>
<dbReference type="InterPro" id="IPR036390">
    <property type="entry name" value="WH_DNA-bd_sf"/>
</dbReference>
<evidence type="ECO:0000259" key="4">
    <source>
        <dbReference type="PROSITE" id="PS51077"/>
    </source>
</evidence>
<comment type="caution">
    <text evidence="6">The sequence shown here is derived from an EMBL/GenBank/DDBJ whole genome shotgun (WGS) entry which is preliminary data.</text>
</comment>
<feature type="domain" description="IclR-ED" evidence="5">
    <location>
        <begin position="122"/>
        <end position="302"/>
    </location>
</feature>
<evidence type="ECO:0000259" key="5">
    <source>
        <dbReference type="PROSITE" id="PS51078"/>
    </source>
</evidence>
<evidence type="ECO:0000256" key="1">
    <source>
        <dbReference type="ARBA" id="ARBA00023015"/>
    </source>
</evidence>
<dbReference type="Pfam" id="PF09339">
    <property type="entry name" value="HTH_IclR"/>
    <property type="match status" value="1"/>
</dbReference>
<dbReference type="GO" id="GO:0003677">
    <property type="term" value="F:DNA binding"/>
    <property type="evidence" value="ECO:0007669"/>
    <property type="project" value="UniProtKB-KW"/>
</dbReference>
<gene>
    <name evidence="6" type="ORF">E3T55_05225</name>
</gene>
<dbReference type="GO" id="GO:0003700">
    <property type="term" value="F:DNA-binding transcription factor activity"/>
    <property type="evidence" value="ECO:0007669"/>
    <property type="project" value="TreeGrafter"/>
</dbReference>
<dbReference type="EMBL" id="SOHE01000019">
    <property type="protein sequence ID" value="TFD53559.1"/>
    <property type="molecule type" value="Genomic_DNA"/>
</dbReference>